<evidence type="ECO:0000313" key="1">
    <source>
        <dbReference type="EMBL" id="KAG8491624.1"/>
    </source>
</evidence>
<evidence type="ECO:0008006" key="3">
    <source>
        <dbReference type="Google" id="ProtNLM"/>
    </source>
</evidence>
<dbReference type="OrthoDB" id="1348681at2759"/>
<comment type="caution">
    <text evidence="1">The sequence shown here is derived from an EMBL/GenBank/DDBJ whole genome shotgun (WGS) entry which is preliminary data.</text>
</comment>
<name>A0A8J5YS11_9ROSI</name>
<dbReference type="Proteomes" id="UP000701853">
    <property type="component" value="Chromosome 6"/>
</dbReference>
<protein>
    <recommendedName>
        <fullName evidence="3">Reverse transcriptase zinc-binding domain-containing protein</fullName>
    </recommendedName>
</protein>
<dbReference type="EMBL" id="JAHUZN010000006">
    <property type="protein sequence ID" value="KAG8491624.1"/>
    <property type="molecule type" value="Genomic_DNA"/>
</dbReference>
<gene>
    <name evidence="1" type="ORF">CXB51_014969</name>
</gene>
<sequence>MDDFLVWQHDSSGVYSVGSGYKVLLDLSSNTLQDRMDQHFYNRLWNLELPKKILLTVRRFHKGFVPVKVAQSARRIISGSLCHLAPETVPHICFECPHTCTDHSFVGTAPTVGHPPRVEVWTPPPSGIYKVNFDVTFCAASGMAEMTLVRVWDVHSPFAAEPLFAIRAIIFTYDQDVILEGGSLTSGHILSKQDVSADEDLVWIEEIALLARFIEMGWVLYLSEDRALKVNGLDICFCLQIFIWGALCRLVSFIVMYPGI</sequence>
<reference evidence="1 2" key="1">
    <citation type="journal article" date="2021" name="bioRxiv">
        <title>The Gossypium anomalum genome as a resource for cotton improvement and evolutionary analysis of hybrid incompatibility.</title>
        <authorList>
            <person name="Grover C.E."/>
            <person name="Yuan D."/>
            <person name="Arick M.A."/>
            <person name="Miller E.R."/>
            <person name="Hu G."/>
            <person name="Peterson D.G."/>
            <person name="Wendel J.F."/>
            <person name="Udall J.A."/>
        </authorList>
    </citation>
    <scope>NUCLEOTIDE SEQUENCE [LARGE SCALE GENOMIC DNA]</scope>
    <source>
        <strain evidence="1">JFW-Udall</strain>
        <tissue evidence="1">Leaf</tissue>
    </source>
</reference>
<evidence type="ECO:0000313" key="2">
    <source>
        <dbReference type="Proteomes" id="UP000701853"/>
    </source>
</evidence>
<dbReference type="AlphaFoldDB" id="A0A8J5YS11"/>
<accession>A0A8J5YS11</accession>
<proteinExistence type="predicted"/>
<organism evidence="1 2">
    <name type="scientific">Gossypium anomalum</name>
    <dbReference type="NCBI Taxonomy" id="47600"/>
    <lineage>
        <taxon>Eukaryota</taxon>
        <taxon>Viridiplantae</taxon>
        <taxon>Streptophyta</taxon>
        <taxon>Embryophyta</taxon>
        <taxon>Tracheophyta</taxon>
        <taxon>Spermatophyta</taxon>
        <taxon>Magnoliopsida</taxon>
        <taxon>eudicotyledons</taxon>
        <taxon>Gunneridae</taxon>
        <taxon>Pentapetalae</taxon>
        <taxon>rosids</taxon>
        <taxon>malvids</taxon>
        <taxon>Malvales</taxon>
        <taxon>Malvaceae</taxon>
        <taxon>Malvoideae</taxon>
        <taxon>Gossypium</taxon>
    </lineage>
</organism>
<keyword evidence="2" id="KW-1185">Reference proteome</keyword>